<comment type="caution">
    <text evidence="2">The sequence shown here is derived from an EMBL/GenBank/DDBJ whole genome shotgun (WGS) entry which is preliminary data.</text>
</comment>
<evidence type="ECO:0000256" key="1">
    <source>
        <dbReference type="SAM" id="SignalP"/>
    </source>
</evidence>
<reference evidence="3" key="1">
    <citation type="journal article" date="2019" name="Int. J. Syst. Evol. Microbiol.">
        <title>The Global Catalogue of Microorganisms (GCM) 10K type strain sequencing project: providing services to taxonomists for standard genome sequencing and annotation.</title>
        <authorList>
            <consortium name="The Broad Institute Genomics Platform"/>
            <consortium name="The Broad Institute Genome Sequencing Center for Infectious Disease"/>
            <person name="Wu L."/>
            <person name="Ma J."/>
        </authorList>
    </citation>
    <scope>NUCLEOTIDE SEQUENCE [LARGE SCALE GENOMIC DNA]</scope>
    <source>
        <strain evidence="3">JCM 18715</strain>
    </source>
</reference>
<feature type="chain" id="PRO_5045670698" description="DUF3887 domain-containing protein" evidence="1">
    <location>
        <begin position="27"/>
        <end position="163"/>
    </location>
</feature>
<proteinExistence type="predicted"/>
<evidence type="ECO:0000313" key="3">
    <source>
        <dbReference type="Proteomes" id="UP001500547"/>
    </source>
</evidence>
<dbReference type="PROSITE" id="PS51257">
    <property type="entry name" value="PROKAR_LIPOPROTEIN"/>
    <property type="match status" value="1"/>
</dbReference>
<keyword evidence="1" id="KW-0732">Signal</keyword>
<sequence length="163" mass="17576">MRPLSHTILPLLCALGIAACSQQDEATPRTEVTVEAPAATPAPAVSAPAAADPELANTAEQVVPQFHLAYMDQVYASIYNSAAPDMRLFMPQHEFVAYMEGIRRKMGQVQAAKRSDATAVGNVVTLRYNTTYEKGPAVEEFTVRVSGKDAALLGYRMVSPSTF</sequence>
<organism evidence="2 3">
    <name type="scientific">Viridibacterium curvum</name>
    <dbReference type="NCBI Taxonomy" id="1101404"/>
    <lineage>
        <taxon>Bacteria</taxon>
        <taxon>Pseudomonadati</taxon>
        <taxon>Pseudomonadota</taxon>
        <taxon>Betaproteobacteria</taxon>
        <taxon>Rhodocyclales</taxon>
        <taxon>Rhodocyclaceae</taxon>
        <taxon>Viridibacterium</taxon>
    </lineage>
</organism>
<protein>
    <recommendedName>
        <fullName evidence="4">DUF3887 domain-containing protein</fullName>
    </recommendedName>
</protein>
<dbReference type="RefSeq" id="WP_345532230.1">
    <property type="nucleotide sequence ID" value="NZ_BAABLD010000007.1"/>
</dbReference>
<gene>
    <name evidence="2" type="ORF">GCM10025770_14650</name>
</gene>
<dbReference type="EMBL" id="BAABLD010000007">
    <property type="protein sequence ID" value="GAA5163067.1"/>
    <property type="molecule type" value="Genomic_DNA"/>
</dbReference>
<feature type="signal peptide" evidence="1">
    <location>
        <begin position="1"/>
        <end position="26"/>
    </location>
</feature>
<accession>A0ABP9QJM9</accession>
<keyword evidence="3" id="KW-1185">Reference proteome</keyword>
<name>A0ABP9QJM9_9RHOO</name>
<evidence type="ECO:0008006" key="4">
    <source>
        <dbReference type="Google" id="ProtNLM"/>
    </source>
</evidence>
<dbReference type="Proteomes" id="UP001500547">
    <property type="component" value="Unassembled WGS sequence"/>
</dbReference>
<evidence type="ECO:0000313" key="2">
    <source>
        <dbReference type="EMBL" id="GAA5163067.1"/>
    </source>
</evidence>